<dbReference type="SMART" id="SM00558">
    <property type="entry name" value="JmjC"/>
    <property type="match status" value="1"/>
</dbReference>
<evidence type="ECO:0000259" key="5">
    <source>
        <dbReference type="PROSITE" id="PS51184"/>
    </source>
</evidence>
<keyword evidence="7" id="KW-1185">Reference proteome</keyword>
<dbReference type="GO" id="GO:0010468">
    <property type="term" value="P:regulation of gene expression"/>
    <property type="evidence" value="ECO:0007669"/>
    <property type="project" value="TreeGrafter"/>
</dbReference>
<dbReference type="SMART" id="SM00545">
    <property type="entry name" value="JmjN"/>
    <property type="match status" value="1"/>
</dbReference>
<comment type="caution">
    <text evidence="6">The sequence shown here is derived from an EMBL/GenBank/DDBJ whole genome shotgun (WGS) entry which is preliminary data.</text>
</comment>
<dbReference type="Pfam" id="PF02373">
    <property type="entry name" value="JmjC"/>
    <property type="match status" value="1"/>
</dbReference>
<evidence type="ECO:0000313" key="7">
    <source>
        <dbReference type="Proteomes" id="UP000239899"/>
    </source>
</evidence>
<evidence type="ECO:0000313" key="6">
    <source>
        <dbReference type="EMBL" id="PRW45176.1"/>
    </source>
</evidence>
<feature type="compositionally biased region" description="Basic residues" evidence="3">
    <location>
        <begin position="1137"/>
        <end position="1149"/>
    </location>
</feature>
<feature type="region of interest" description="Disordered" evidence="3">
    <location>
        <begin position="46"/>
        <end position="156"/>
    </location>
</feature>
<feature type="region of interest" description="Disordered" evidence="3">
    <location>
        <begin position="837"/>
        <end position="943"/>
    </location>
</feature>
<feature type="compositionally biased region" description="Low complexity" evidence="3">
    <location>
        <begin position="837"/>
        <end position="869"/>
    </location>
</feature>
<feature type="compositionally biased region" description="Basic and acidic residues" evidence="3">
    <location>
        <begin position="125"/>
        <end position="137"/>
    </location>
</feature>
<dbReference type="AlphaFoldDB" id="A0A2P6TLQ0"/>
<dbReference type="Proteomes" id="UP000239899">
    <property type="component" value="Unassembled WGS sequence"/>
</dbReference>
<feature type="compositionally biased region" description="Acidic residues" evidence="3">
    <location>
        <begin position="113"/>
        <end position="124"/>
    </location>
</feature>
<dbReference type="OrthoDB" id="1678912at2759"/>
<dbReference type="GO" id="GO:0008168">
    <property type="term" value="F:methyltransferase activity"/>
    <property type="evidence" value="ECO:0007669"/>
    <property type="project" value="UniProtKB-KW"/>
</dbReference>
<dbReference type="InterPro" id="IPR003347">
    <property type="entry name" value="JmjC_dom"/>
</dbReference>
<organism evidence="6 7">
    <name type="scientific">Chlorella sorokiniana</name>
    <name type="common">Freshwater green alga</name>
    <dbReference type="NCBI Taxonomy" id="3076"/>
    <lineage>
        <taxon>Eukaryota</taxon>
        <taxon>Viridiplantae</taxon>
        <taxon>Chlorophyta</taxon>
        <taxon>core chlorophytes</taxon>
        <taxon>Trebouxiophyceae</taxon>
        <taxon>Chlorellales</taxon>
        <taxon>Chlorellaceae</taxon>
        <taxon>Chlorella clade</taxon>
        <taxon>Chlorella</taxon>
    </lineage>
</organism>
<dbReference type="GO" id="GO:0032259">
    <property type="term" value="P:methylation"/>
    <property type="evidence" value="ECO:0007669"/>
    <property type="project" value="UniProtKB-KW"/>
</dbReference>
<dbReference type="GO" id="GO:0141052">
    <property type="term" value="F:histone H3 demethylase activity"/>
    <property type="evidence" value="ECO:0007669"/>
    <property type="project" value="UniProtKB-ARBA"/>
</dbReference>
<feature type="compositionally biased region" description="Low complexity" evidence="3">
    <location>
        <begin position="419"/>
        <end position="439"/>
    </location>
</feature>
<dbReference type="PROSITE" id="PS51183">
    <property type="entry name" value="JMJN"/>
    <property type="match status" value="1"/>
</dbReference>
<dbReference type="GO" id="GO:0005634">
    <property type="term" value="C:nucleus"/>
    <property type="evidence" value="ECO:0007669"/>
    <property type="project" value="TreeGrafter"/>
</dbReference>
<proteinExistence type="predicted"/>
<dbReference type="PANTHER" id="PTHR10694:SF33">
    <property type="entry name" value="LYSINE-SPECIFIC DEMETHYLASE 5"/>
    <property type="match status" value="1"/>
</dbReference>
<feature type="compositionally biased region" description="Low complexity" evidence="3">
    <location>
        <begin position="1087"/>
        <end position="1111"/>
    </location>
</feature>
<feature type="region of interest" description="Disordered" evidence="3">
    <location>
        <begin position="368"/>
        <end position="487"/>
    </location>
</feature>
<dbReference type="GO" id="GO:0000785">
    <property type="term" value="C:chromatin"/>
    <property type="evidence" value="ECO:0007669"/>
    <property type="project" value="TreeGrafter"/>
</dbReference>
<dbReference type="SUPFAM" id="SSF51197">
    <property type="entry name" value="Clavaminate synthase-like"/>
    <property type="match status" value="1"/>
</dbReference>
<feature type="compositionally biased region" description="Gly residues" evidence="3">
    <location>
        <begin position="394"/>
        <end position="406"/>
    </location>
</feature>
<dbReference type="PANTHER" id="PTHR10694">
    <property type="entry name" value="LYSINE-SPECIFIC DEMETHYLASE"/>
    <property type="match status" value="1"/>
</dbReference>
<dbReference type="PROSITE" id="PS51184">
    <property type="entry name" value="JMJC"/>
    <property type="match status" value="1"/>
</dbReference>
<dbReference type="GO" id="GO:0046872">
    <property type="term" value="F:metal ion binding"/>
    <property type="evidence" value="ECO:0007669"/>
    <property type="project" value="UniProtKB-KW"/>
</dbReference>
<dbReference type="Pfam" id="PF02928">
    <property type="entry name" value="zf-C5HC2"/>
    <property type="match status" value="1"/>
</dbReference>
<feature type="compositionally biased region" description="Acidic residues" evidence="3">
    <location>
        <begin position="1116"/>
        <end position="1131"/>
    </location>
</feature>
<dbReference type="InterPro" id="IPR004198">
    <property type="entry name" value="Znf_C5HC2"/>
</dbReference>
<feature type="compositionally biased region" description="Low complexity" evidence="3">
    <location>
        <begin position="383"/>
        <end position="393"/>
    </location>
</feature>
<keyword evidence="1" id="KW-0479">Metal-binding</keyword>
<sequence length="1181" mass="125412">MEPELPWALNAAGWAAAAVPAAADAGHDTAVRQPRAAAARAAARVTGWHDEEAAPENAVLGSDLYVTDEHRAAGERRRERERQRDAAVAAGGSPTAGGGGRPRRSAGLLKVEEEYEFDDESEEDAGARDSGSDDDGRRGRRGRPAARRTGGGGGAALAAAQGGASFLLPPSLLLPPSYQASVPFGAASGGPAGIGQVSVDALHQPAPAAAVKAEEAMHEAAAAVAALAGSGRSMAPPTTGERLPPRSVGSVDVLYGCPKCRYLRGGCNACRAREPTFKRSRMRWKPEEGHHQTGIPAVPVFRPTPQEWAMGPIAYLEKIKPEAEKYGLAHIVPPPGWDPPFALERGTNGVSMESFRFQVRKQYTSHLCRRPAPAPPAPGTPGGSPRAPPATGGRYSGSRGGGGGSGSASPRAADGEGRPQQQAAQQQQQQQQAQGQPQGEGKEEGGSPAPATGMGEQLRHPPAEQPRPQQAPAGRMAGAAQGPTEFGFPHLERRHTLRSFSAYADWVKEVHFSDPLPAQDGSRGAGVAARGARCSQRRPRSLPNYSTLPEPALEQIEAHRLQPALEQIEAEFWRIVESPEEQVESLYGQDVDSGHHGSGFPLPLWRRRLLEQFLTRQVAAAGGTGTVELPGYANEAERQWAEHAWNINNMPRAHDSVLRYLPGVDGELITGVMVPWLYVGSCMSAFCWHVEDQGLCSVNYLHMGAPKVWYGVPASATAALEEAMRDALPHLFEANPRLLYQLVTMVSPQELQKRGVPVYRLVHEPGSYVVTMPNAYHAGFNAGFNVAEAVNFAPSQWIPFGTDVADKYRAARKPLTLSHDALMVTLTQAAAAQAPAAAIEQQQPQQTQQQAQQQQQQVQPHAQAQQQQQSGPPSDVLAAFGQGAVTEQQAAQQPAATLQQQQPQPEQQQQPEQPQRPRRQQAGSEEEGPMSPLGPGAPHRAPRSGVALAAGELALRAAEERRRRMVAFVTVGSLPERRMDTAAAPGAKDRQGVHLNTADCDCVHCAADLWLSAVVSPAAPGVAVCPEHANMLVRRHRCPRDSLVLLYRHSPQDLDVLVAQAVERVEGAAGAVAAAKQRRQRAEATRVRATAAGPLFPLEGPGQPQGALPLPKDGDDCCDSDEEEEQGSDWEAEQRQKRSGRAATKRRRSGGGPRSCGSSGSSGSSSSSSSTGSSGGGGSSA</sequence>
<feature type="compositionally biased region" description="Low complexity" evidence="3">
    <location>
        <begin position="1155"/>
        <end position="1172"/>
    </location>
</feature>
<feature type="region of interest" description="Disordered" evidence="3">
    <location>
        <begin position="1085"/>
        <end position="1181"/>
    </location>
</feature>
<accession>A0A2P6TLQ0</accession>
<reference evidence="6 7" key="1">
    <citation type="journal article" date="2018" name="Plant J.">
        <title>Genome sequences of Chlorella sorokiniana UTEX 1602 and Micractinium conductrix SAG 241.80: implications to maltose excretion by a green alga.</title>
        <authorList>
            <person name="Arriola M.B."/>
            <person name="Velmurugan N."/>
            <person name="Zhang Y."/>
            <person name="Plunkett M.H."/>
            <person name="Hondzo H."/>
            <person name="Barney B.M."/>
        </authorList>
    </citation>
    <scope>NUCLEOTIDE SEQUENCE [LARGE SCALE GENOMIC DNA]</scope>
    <source>
        <strain evidence="7">UTEX 1602</strain>
    </source>
</reference>
<feature type="compositionally biased region" description="Low complexity" evidence="3">
    <location>
        <begin position="521"/>
        <end position="533"/>
    </location>
</feature>
<evidence type="ECO:0000256" key="2">
    <source>
        <dbReference type="ARBA" id="ARBA00023004"/>
    </source>
</evidence>
<dbReference type="EMBL" id="LHPG02000012">
    <property type="protein sequence ID" value="PRW45176.1"/>
    <property type="molecule type" value="Genomic_DNA"/>
</dbReference>
<keyword evidence="2" id="KW-0408">Iron</keyword>
<feature type="compositionally biased region" description="Low complexity" evidence="3">
    <location>
        <begin position="887"/>
        <end position="913"/>
    </location>
</feature>
<gene>
    <name evidence="6" type="ORF">C2E21_6315</name>
</gene>
<feature type="domain" description="JmjC" evidence="5">
    <location>
        <begin position="639"/>
        <end position="809"/>
    </location>
</feature>
<dbReference type="Pfam" id="PF02375">
    <property type="entry name" value="JmjN"/>
    <property type="match status" value="1"/>
</dbReference>
<feature type="domain" description="JmjN" evidence="4">
    <location>
        <begin position="298"/>
        <end position="340"/>
    </location>
</feature>
<feature type="compositionally biased region" description="Basic and acidic residues" evidence="3">
    <location>
        <begin position="67"/>
        <end position="85"/>
    </location>
</feature>
<protein>
    <submittedName>
        <fullName evidence="6">Lysine-specific demethylase JMJ16</fullName>
    </submittedName>
</protein>
<evidence type="ECO:0000256" key="3">
    <source>
        <dbReference type="SAM" id="MobiDB-lite"/>
    </source>
</evidence>
<dbReference type="STRING" id="3076.A0A2P6TLQ0"/>
<evidence type="ECO:0000256" key="1">
    <source>
        <dbReference type="ARBA" id="ARBA00022723"/>
    </source>
</evidence>
<dbReference type="Gene3D" id="2.60.120.650">
    <property type="entry name" value="Cupin"/>
    <property type="match status" value="1"/>
</dbReference>
<dbReference type="InterPro" id="IPR003349">
    <property type="entry name" value="JmjN"/>
</dbReference>
<feature type="region of interest" description="Disordered" evidence="3">
    <location>
        <begin position="520"/>
        <end position="547"/>
    </location>
</feature>
<name>A0A2P6TLQ0_CHLSO</name>
<evidence type="ECO:0000259" key="4">
    <source>
        <dbReference type="PROSITE" id="PS51183"/>
    </source>
</evidence>